<dbReference type="KEGG" id="mkc:kam1_1212"/>
<evidence type="ECO:0000313" key="2">
    <source>
        <dbReference type="EMBL" id="QDQ42439.1"/>
    </source>
</evidence>
<accession>A0A516TMG4</accession>
<dbReference type="EMBL" id="CP037899">
    <property type="protein sequence ID" value="QDQ42439.1"/>
    <property type="molecule type" value="Genomic_DNA"/>
</dbReference>
<name>A0A516TMG4_9BACT</name>
<sequence length="51" mass="5914">MVGNPKWPPQGDDNDKNIIRQLLYLFALFFFLALLRVVMGMMIGLRFWIGG</sequence>
<keyword evidence="1" id="KW-0812">Transmembrane</keyword>
<organism evidence="2 3">
    <name type="scientific">Methylacidiphilum kamchatkense Kam1</name>
    <dbReference type="NCBI Taxonomy" id="1202785"/>
    <lineage>
        <taxon>Bacteria</taxon>
        <taxon>Pseudomonadati</taxon>
        <taxon>Verrucomicrobiota</taxon>
        <taxon>Methylacidiphilae</taxon>
        <taxon>Methylacidiphilales</taxon>
        <taxon>Methylacidiphilaceae</taxon>
        <taxon>Methylacidiphilum (ex Ratnadevi et al. 2023)</taxon>
    </lineage>
</organism>
<evidence type="ECO:0000313" key="3">
    <source>
        <dbReference type="Proteomes" id="UP000315925"/>
    </source>
</evidence>
<reference evidence="3" key="1">
    <citation type="submission" date="2019-03" db="EMBL/GenBank/DDBJ databases">
        <title>Complete genome of Methylacidiphilum kamchatkense Kam1.</title>
        <authorList>
            <person name="Kruse T."/>
            <person name="Murarilal Ratnadevi C."/>
            <person name="Erikstad H.-A."/>
            <person name="Birkeland N.-K."/>
        </authorList>
    </citation>
    <scope>NUCLEOTIDE SEQUENCE [LARGE SCALE GENOMIC DNA]</scope>
    <source>
        <strain evidence="3">kam1</strain>
    </source>
</reference>
<proteinExistence type="predicted"/>
<keyword evidence="1" id="KW-1133">Transmembrane helix</keyword>
<feature type="transmembrane region" description="Helical" evidence="1">
    <location>
        <begin position="22"/>
        <end position="49"/>
    </location>
</feature>
<dbReference type="AlphaFoldDB" id="A0A516TMG4"/>
<dbReference type="Proteomes" id="UP000315925">
    <property type="component" value="Chromosome"/>
</dbReference>
<evidence type="ECO:0000256" key="1">
    <source>
        <dbReference type="SAM" id="Phobius"/>
    </source>
</evidence>
<dbReference type="RefSeq" id="WP_153300116.1">
    <property type="nucleotide sequence ID" value="NZ_CP037899.1"/>
</dbReference>
<gene>
    <name evidence="2" type="ORF">kam1_1212</name>
</gene>
<protein>
    <submittedName>
        <fullName evidence="2">Uncharacterized protein</fullName>
    </submittedName>
</protein>
<keyword evidence="1" id="KW-0472">Membrane</keyword>